<dbReference type="InterPro" id="IPR016181">
    <property type="entry name" value="Acyl_CoA_acyltransferase"/>
</dbReference>
<comment type="caution">
    <text evidence="2">The sequence shown here is derived from an EMBL/GenBank/DDBJ whole genome shotgun (WGS) entry which is preliminary data.</text>
</comment>
<dbReference type="Proteomes" id="UP000075653">
    <property type="component" value="Unassembled WGS sequence"/>
</dbReference>
<reference evidence="2 3" key="1">
    <citation type="submission" date="2016-01" db="EMBL/GenBank/DDBJ databases">
        <title>Genome sequence of the acidophilic iron oxidising Ferrovum strain Z-31.</title>
        <authorList>
            <person name="Poehlein A."/>
            <person name="Ullrich S.R."/>
            <person name="Schloemann M."/>
            <person name="Muehling M."/>
            <person name="Daniel R."/>
        </authorList>
    </citation>
    <scope>NUCLEOTIDE SEQUENCE [LARGE SCALE GENOMIC DNA]</scope>
    <source>
        <strain evidence="2 3">Z-31</strain>
    </source>
</reference>
<evidence type="ECO:0000313" key="2">
    <source>
        <dbReference type="EMBL" id="KXW58029.1"/>
    </source>
</evidence>
<gene>
    <name evidence="2" type="ORF">FEMY_14260</name>
</gene>
<dbReference type="STRING" id="1789004.FEMY_14260"/>
<feature type="domain" description="BioF2-like acetyltransferase" evidence="1">
    <location>
        <begin position="158"/>
        <end position="301"/>
    </location>
</feature>
<evidence type="ECO:0000313" key="3">
    <source>
        <dbReference type="Proteomes" id="UP000075653"/>
    </source>
</evidence>
<dbReference type="AlphaFoldDB" id="A0A149VXU5"/>
<dbReference type="PATRIC" id="fig|1789004.3.peg.1447"/>
<accession>A0A149VXU5</accession>
<dbReference type="InterPro" id="IPR038740">
    <property type="entry name" value="BioF2-like_GNAT_dom"/>
</dbReference>
<keyword evidence="3" id="KW-1185">Reference proteome</keyword>
<organism evidence="2 3">
    <name type="scientific">Ferrovum myxofaciens</name>
    <dbReference type="NCBI Taxonomy" id="416213"/>
    <lineage>
        <taxon>Bacteria</taxon>
        <taxon>Pseudomonadati</taxon>
        <taxon>Pseudomonadota</taxon>
        <taxon>Betaproteobacteria</taxon>
        <taxon>Ferrovales</taxon>
        <taxon>Ferrovaceae</taxon>
        <taxon>Ferrovum</taxon>
    </lineage>
</organism>
<name>A0A149VXU5_9PROT</name>
<dbReference type="Gene3D" id="3.40.630.30">
    <property type="match status" value="1"/>
</dbReference>
<dbReference type="SUPFAM" id="SSF55729">
    <property type="entry name" value="Acyl-CoA N-acyltransferases (Nat)"/>
    <property type="match status" value="1"/>
</dbReference>
<proteinExistence type="predicted"/>
<protein>
    <recommendedName>
        <fullName evidence="1">BioF2-like acetyltransferase domain-containing protein</fullName>
    </recommendedName>
</protein>
<dbReference type="Pfam" id="PF13480">
    <property type="entry name" value="Acetyltransf_6"/>
    <property type="match status" value="1"/>
</dbReference>
<dbReference type="EMBL" id="LRRD01000027">
    <property type="protein sequence ID" value="KXW58029.1"/>
    <property type="molecule type" value="Genomic_DNA"/>
</dbReference>
<dbReference type="RefSeq" id="WP_062188111.1">
    <property type="nucleotide sequence ID" value="NZ_LRRD01000027.1"/>
</dbReference>
<sequence>MNSWTLYPASRFGEFQNAWQHLNQEGKNSALLDPAFLAPALQLFGTGKEQLAILGGSTPSAMALLRPTGVRGWETFQPSQCPLGFWVCHPSLPWQAVFPSLLQSLPGFPVVVGITQQDPDIFPRPSTSRTLKTLDYIQTARITLQGTFDAYWQARGKNLRANMKKQRNSLAKLGLTPRLEILTQAQDMDQAVRDFGQLESTGWKNDQGTAIHRENPQGQFYTRILENFCAQGKGRVYRYWFDDVVTAMDLCIADESSLIILKTAYNEQASHGTSPAFLMHQESFQHLFEENTLSRIEFYGKVLEWHTRWTDEIRTLYHVNGYRWGFLPGLLGKA</sequence>
<evidence type="ECO:0000259" key="1">
    <source>
        <dbReference type="Pfam" id="PF13480"/>
    </source>
</evidence>